<proteinExistence type="predicted"/>
<evidence type="ECO:0000313" key="2">
    <source>
        <dbReference type="Proteomes" id="UP000014974"/>
    </source>
</evidence>
<dbReference type="EMBL" id="ATNM01000052">
    <property type="protein sequence ID" value="EPR69950.1"/>
    <property type="molecule type" value="Genomic_DNA"/>
</dbReference>
<sequence length="91" mass="10226">MQMNCLHFPWPGPGIFSYINKGAGLGLDPEGRIKPFSNKPPDNEKALPIIDGSVMSLHKDHQSIVTIIKERIPSIQRGLALNRTIKFQEIY</sequence>
<protein>
    <submittedName>
        <fullName evidence="1">Uncharacterized protein</fullName>
    </submittedName>
</protein>
<gene>
    <name evidence="1" type="ORF">ADICYQ_1146</name>
</gene>
<organism evidence="1 2">
    <name type="scientific">Cyclobacterium qasimii M12-11B</name>
    <dbReference type="NCBI Taxonomy" id="641524"/>
    <lineage>
        <taxon>Bacteria</taxon>
        <taxon>Pseudomonadati</taxon>
        <taxon>Bacteroidota</taxon>
        <taxon>Cytophagia</taxon>
        <taxon>Cytophagales</taxon>
        <taxon>Cyclobacteriaceae</taxon>
        <taxon>Cyclobacterium</taxon>
    </lineage>
</organism>
<evidence type="ECO:0000313" key="1">
    <source>
        <dbReference type="EMBL" id="EPR69950.1"/>
    </source>
</evidence>
<comment type="caution">
    <text evidence="1">The sequence shown here is derived from an EMBL/GenBank/DDBJ whole genome shotgun (WGS) entry which is preliminary data.</text>
</comment>
<reference evidence="1 2" key="1">
    <citation type="journal article" date="2013" name="Genome Announc.">
        <title>Draft Genome Sequence of Cyclobacterium qasimii Strain M12-11BT, Isolated from Arctic Marine Sediment.</title>
        <authorList>
            <person name="Shivaji S."/>
            <person name="Ara S."/>
            <person name="Singh A."/>
            <person name="Kumar Pinnaka A."/>
        </authorList>
    </citation>
    <scope>NUCLEOTIDE SEQUENCE [LARGE SCALE GENOMIC DNA]</scope>
    <source>
        <strain evidence="1 2">M12-11B</strain>
    </source>
</reference>
<dbReference type="Proteomes" id="UP000014974">
    <property type="component" value="Unassembled WGS sequence"/>
</dbReference>
<accession>S7VI91</accession>
<name>S7VI91_9BACT</name>
<dbReference type="STRING" id="641524.ADICYQ_1146"/>
<dbReference type="AlphaFoldDB" id="S7VI91"/>